<dbReference type="InterPro" id="IPR013656">
    <property type="entry name" value="PAS_4"/>
</dbReference>
<evidence type="ECO:0000313" key="12">
    <source>
        <dbReference type="EMBL" id="ABW20357.1"/>
    </source>
</evidence>
<dbReference type="NCBIfam" id="TIGR00229">
    <property type="entry name" value="sensory_box"/>
    <property type="match status" value="1"/>
</dbReference>
<evidence type="ECO:0000256" key="7">
    <source>
        <dbReference type="ARBA" id="ARBA00022840"/>
    </source>
</evidence>
<keyword evidence="7" id="KW-0067">ATP-binding</keyword>
<dbReference type="InterPro" id="IPR004358">
    <property type="entry name" value="Sig_transdc_His_kin-like_C"/>
</dbReference>
<dbReference type="STRING" id="350688.Clos_2826"/>
<evidence type="ECO:0000259" key="11">
    <source>
        <dbReference type="PROSITE" id="PS50112"/>
    </source>
</evidence>
<dbReference type="KEGG" id="aoe:Clos_2826"/>
<dbReference type="SUPFAM" id="SSF47384">
    <property type="entry name" value="Homodimeric domain of signal transducing histidine kinase"/>
    <property type="match status" value="1"/>
</dbReference>
<feature type="transmembrane region" description="Helical" evidence="9">
    <location>
        <begin position="289"/>
        <end position="308"/>
    </location>
</feature>
<keyword evidence="5" id="KW-0547">Nucleotide-binding</keyword>
<dbReference type="PROSITE" id="PS50112">
    <property type="entry name" value="PAS"/>
    <property type="match status" value="1"/>
</dbReference>
<dbReference type="InterPro" id="IPR036890">
    <property type="entry name" value="HATPase_C_sf"/>
</dbReference>
<dbReference type="CDD" id="cd00082">
    <property type="entry name" value="HisKA"/>
    <property type="match status" value="1"/>
</dbReference>
<keyword evidence="9" id="KW-0812">Transmembrane</keyword>
<evidence type="ECO:0000256" key="8">
    <source>
        <dbReference type="ARBA" id="ARBA00023012"/>
    </source>
</evidence>
<keyword evidence="3" id="KW-0597">Phosphoprotein</keyword>
<evidence type="ECO:0000256" key="5">
    <source>
        <dbReference type="ARBA" id="ARBA00022741"/>
    </source>
</evidence>
<dbReference type="EMBL" id="CP000853">
    <property type="protein sequence ID" value="ABW20357.1"/>
    <property type="molecule type" value="Genomic_DNA"/>
</dbReference>
<keyword evidence="13" id="KW-1185">Reference proteome</keyword>
<organism evidence="12 13">
    <name type="scientific">Alkaliphilus oremlandii (strain OhILAs)</name>
    <name type="common">Clostridium oremlandii (strain OhILAs)</name>
    <dbReference type="NCBI Taxonomy" id="350688"/>
    <lineage>
        <taxon>Bacteria</taxon>
        <taxon>Bacillati</taxon>
        <taxon>Bacillota</taxon>
        <taxon>Clostridia</taxon>
        <taxon>Peptostreptococcales</taxon>
        <taxon>Natronincolaceae</taxon>
        <taxon>Alkaliphilus</taxon>
    </lineage>
</organism>
<dbReference type="SMART" id="SM00388">
    <property type="entry name" value="HisKA"/>
    <property type="match status" value="1"/>
</dbReference>
<evidence type="ECO:0000256" key="6">
    <source>
        <dbReference type="ARBA" id="ARBA00022777"/>
    </source>
</evidence>
<evidence type="ECO:0000313" key="13">
    <source>
        <dbReference type="Proteomes" id="UP000000269"/>
    </source>
</evidence>
<dbReference type="Pfam" id="PF00512">
    <property type="entry name" value="HisKA"/>
    <property type="match status" value="1"/>
</dbReference>
<dbReference type="SMART" id="SM00387">
    <property type="entry name" value="HATPase_c"/>
    <property type="match status" value="1"/>
</dbReference>
<dbReference type="Pfam" id="PF08448">
    <property type="entry name" value="PAS_4"/>
    <property type="match status" value="1"/>
</dbReference>
<keyword evidence="9" id="KW-0472">Membrane</keyword>
<gene>
    <name evidence="12" type="ordered locus">Clos_2826</name>
</gene>
<evidence type="ECO:0000256" key="2">
    <source>
        <dbReference type="ARBA" id="ARBA00012438"/>
    </source>
</evidence>
<dbReference type="GO" id="GO:0005524">
    <property type="term" value="F:ATP binding"/>
    <property type="evidence" value="ECO:0007669"/>
    <property type="project" value="UniProtKB-KW"/>
</dbReference>
<dbReference type="SUPFAM" id="SSF55874">
    <property type="entry name" value="ATPase domain of HSP90 chaperone/DNA topoisomerase II/histidine kinase"/>
    <property type="match status" value="1"/>
</dbReference>
<dbReference type="SMART" id="SM00062">
    <property type="entry name" value="PBPb"/>
    <property type="match status" value="1"/>
</dbReference>
<feature type="transmembrane region" description="Helical" evidence="9">
    <location>
        <begin position="9"/>
        <end position="30"/>
    </location>
</feature>
<keyword evidence="9" id="KW-1133">Transmembrane helix</keyword>
<feature type="domain" description="Histidine kinase" evidence="10">
    <location>
        <begin position="458"/>
        <end position="666"/>
    </location>
</feature>
<dbReference type="PRINTS" id="PR00344">
    <property type="entry name" value="BCTRLSENSOR"/>
</dbReference>
<comment type="catalytic activity">
    <reaction evidence="1">
        <text>ATP + protein L-histidine = ADP + protein N-phospho-L-histidine.</text>
        <dbReference type="EC" id="2.7.13.3"/>
    </reaction>
</comment>
<dbReference type="AlphaFoldDB" id="A8MKM5"/>
<dbReference type="InterPro" id="IPR001638">
    <property type="entry name" value="Solute-binding_3/MltF_N"/>
</dbReference>
<evidence type="ECO:0000256" key="4">
    <source>
        <dbReference type="ARBA" id="ARBA00022679"/>
    </source>
</evidence>
<dbReference type="InterPro" id="IPR035965">
    <property type="entry name" value="PAS-like_dom_sf"/>
</dbReference>
<dbReference type="PROSITE" id="PS50109">
    <property type="entry name" value="HIS_KIN"/>
    <property type="match status" value="1"/>
</dbReference>
<dbReference type="Pfam" id="PF00497">
    <property type="entry name" value="SBP_bac_3"/>
    <property type="match status" value="1"/>
</dbReference>
<dbReference type="SMART" id="SM00091">
    <property type="entry name" value="PAS"/>
    <property type="match status" value="1"/>
</dbReference>
<dbReference type="InterPro" id="IPR003661">
    <property type="entry name" value="HisK_dim/P_dom"/>
</dbReference>
<dbReference type="Pfam" id="PF02518">
    <property type="entry name" value="HATPase_c"/>
    <property type="match status" value="1"/>
</dbReference>
<dbReference type="Gene3D" id="3.30.450.20">
    <property type="entry name" value="PAS domain"/>
    <property type="match status" value="1"/>
</dbReference>
<evidence type="ECO:0000259" key="10">
    <source>
        <dbReference type="PROSITE" id="PS50109"/>
    </source>
</evidence>
<dbReference type="SUPFAM" id="SSF55785">
    <property type="entry name" value="PYP-like sensor domain (PAS domain)"/>
    <property type="match status" value="1"/>
</dbReference>
<dbReference type="Proteomes" id="UP000000269">
    <property type="component" value="Chromosome"/>
</dbReference>
<dbReference type="eggNOG" id="COG0834">
    <property type="taxonomic scope" value="Bacteria"/>
</dbReference>
<keyword evidence="4" id="KW-0808">Transferase</keyword>
<accession>A8MKM5</accession>
<dbReference type="InterPro" id="IPR005467">
    <property type="entry name" value="His_kinase_dom"/>
</dbReference>
<dbReference type="EC" id="2.7.13.3" evidence="2"/>
<feature type="domain" description="PAS" evidence="11">
    <location>
        <begin position="325"/>
        <end position="369"/>
    </location>
</feature>
<dbReference type="PANTHER" id="PTHR43065:SF46">
    <property type="entry name" value="C4-DICARBOXYLATE TRANSPORT SENSOR PROTEIN DCTB"/>
    <property type="match status" value="1"/>
</dbReference>
<dbReference type="Gene3D" id="1.10.287.130">
    <property type="match status" value="1"/>
</dbReference>
<name>A8MKM5_ALKOO</name>
<keyword evidence="8" id="KW-0902">Two-component regulatory system</keyword>
<dbReference type="GO" id="GO:0000155">
    <property type="term" value="F:phosphorelay sensor kinase activity"/>
    <property type="evidence" value="ECO:0007669"/>
    <property type="project" value="InterPro"/>
</dbReference>
<evidence type="ECO:0000256" key="3">
    <source>
        <dbReference type="ARBA" id="ARBA00022553"/>
    </source>
</evidence>
<proteinExistence type="predicted"/>
<dbReference type="SUPFAM" id="SSF53850">
    <property type="entry name" value="Periplasmic binding protein-like II"/>
    <property type="match status" value="1"/>
</dbReference>
<dbReference type="InterPro" id="IPR000014">
    <property type="entry name" value="PAS"/>
</dbReference>
<evidence type="ECO:0000256" key="9">
    <source>
        <dbReference type="SAM" id="Phobius"/>
    </source>
</evidence>
<dbReference type="Gene3D" id="3.40.190.10">
    <property type="entry name" value="Periplasmic binding protein-like II"/>
    <property type="match status" value="2"/>
</dbReference>
<dbReference type="InterPro" id="IPR036097">
    <property type="entry name" value="HisK_dim/P_sf"/>
</dbReference>
<dbReference type="CDD" id="cd00130">
    <property type="entry name" value="PAS"/>
    <property type="match status" value="1"/>
</dbReference>
<dbReference type="eggNOG" id="COG4191">
    <property type="taxonomic scope" value="Bacteria"/>
</dbReference>
<dbReference type="HOGENOM" id="CLU_000445_114_69_9"/>
<dbReference type="InterPro" id="IPR003594">
    <property type="entry name" value="HATPase_dom"/>
</dbReference>
<keyword evidence="6 12" id="KW-0418">Kinase</keyword>
<evidence type="ECO:0000256" key="1">
    <source>
        <dbReference type="ARBA" id="ARBA00000085"/>
    </source>
</evidence>
<protein>
    <recommendedName>
        <fullName evidence="2">histidine kinase</fullName>
        <ecNumber evidence="2">2.7.13.3</ecNumber>
    </recommendedName>
</protein>
<reference evidence="13" key="1">
    <citation type="submission" date="2007-10" db="EMBL/GenBank/DDBJ databases">
        <title>Complete genome of Alkaliphilus oremlandii OhILAs.</title>
        <authorList>
            <person name="Copeland A."/>
            <person name="Lucas S."/>
            <person name="Lapidus A."/>
            <person name="Barry K."/>
            <person name="Detter J.C."/>
            <person name="Glavina del Rio T."/>
            <person name="Hammon N."/>
            <person name="Israni S."/>
            <person name="Dalin E."/>
            <person name="Tice H."/>
            <person name="Pitluck S."/>
            <person name="Chain P."/>
            <person name="Malfatti S."/>
            <person name="Shin M."/>
            <person name="Vergez L."/>
            <person name="Schmutz J."/>
            <person name="Larimer F."/>
            <person name="Land M."/>
            <person name="Hauser L."/>
            <person name="Kyrpides N."/>
            <person name="Mikhailova N."/>
            <person name="Stolz J.F."/>
            <person name="Dawson A."/>
            <person name="Fisher E."/>
            <person name="Crable B."/>
            <person name="Perera E."/>
            <person name="Lisak J."/>
            <person name="Ranganathan M."/>
            <person name="Basu P."/>
            <person name="Richardson P."/>
        </authorList>
    </citation>
    <scope>NUCLEOTIDE SEQUENCE [LARGE SCALE GENOMIC DNA]</scope>
    <source>
        <strain evidence="13">OhILAs</strain>
    </source>
</reference>
<dbReference type="CDD" id="cd01007">
    <property type="entry name" value="PBP2_BvgS_HisK_like"/>
    <property type="match status" value="1"/>
</dbReference>
<dbReference type="Gene3D" id="3.30.565.10">
    <property type="entry name" value="Histidine kinase-like ATPase, C-terminal domain"/>
    <property type="match status" value="1"/>
</dbReference>
<dbReference type="PANTHER" id="PTHR43065">
    <property type="entry name" value="SENSOR HISTIDINE KINASE"/>
    <property type="match status" value="1"/>
</dbReference>
<sequence>MNGKLKKQIIWMLIIILLTFSIFTIFYKGFEINIGSSNMLTEKEKEWLQEKGTLIYGADRSAPPLRFQDEADGQYKGVLIDYFNAMSVEIGTKIELYPMLWEDALEGLAQGETDICDMFPSKERGKHYLFSKPIYNLRSVLAVKETEENIMDLDDLNGRIIALQKGDYASEYIKENYPNIIQHHVADLGEALSLLAEGKADATLGDEPVIFHHLQKQELKNKIKIIDKPVYEKQVVLAVPKSKPELISILNKGIDSLHEKDTMVKIQQKWFGLSTPIVNSLDTEKLKGYFTMIGIAFISAFLLMMGWSTSLKKQVVIRTKELEDSRNDLQIVFDGMKEYMIVLDRRGNIVNINRAFLDYLGKDKNQVIGMQWNQCLEAFSTVDFNGILNKTLQSACHHQSERYIQNSIYKIDAHPLKDIDEDIKNVLILMNDVTGEQISKRQILQANKMMAIGELAAGIAHEIRNPLGIVRNHSFIIRGYSEENPLISKSLEYIDSAIDRASKIIDNLLNFSRISDNVTELVDINLFIHSIVELQCKYMQKNGITYEINCEKGYSAITNQESLKHILINLISNAIDATPRGGKITINVYPHNQGMVIECVDTGEGIDPKDIERIFNPFYTTKGPGKGTGLGLYIAYNEVKKLKGDIEVESKIHKGTKFKIYIPSVKAGM</sequence>